<dbReference type="InterPro" id="IPR050951">
    <property type="entry name" value="Retrovirus_Pol_polyprotein"/>
</dbReference>
<dbReference type="PANTHER" id="PTHR37984:SF5">
    <property type="entry name" value="PROTEIN NYNRIN-LIKE"/>
    <property type="match status" value="1"/>
</dbReference>
<dbReference type="EMBL" id="JABFDY010000022">
    <property type="protein sequence ID" value="KAF7691455.1"/>
    <property type="molecule type" value="Genomic_DNA"/>
</dbReference>
<name>A0A8T0AGS1_SILME</name>
<dbReference type="PANTHER" id="PTHR37984">
    <property type="entry name" value="PROTEIN CBG26694"/>
    <property type="match status" value="1"/>
</dbReference>
<dbReference type="Proteomes" id="UP000606274">
    <property type="component" value="Unassembled WGS sequence"/>
</dbReference>
<protein>
    <submittedName>
        <fullName evidence="1">Uncharacterized protein</fullName>
    </submittedName>
</protein>
<evidence type="ECO:0000313" key="1">
    <source>
        <dbReference type="EMBL" id="KAF7691455.1"/>
    </source>
</evidence>
<evidence type="ECO:0000313" key="2">
    <source>
        <dbReference type="Proteomes" id="UP000606274"/>
    </source>
</evidence>
<gene>
    <name evidence="1" type="ORF">HF521_011752</name>
</gene>
<feature type="non-terminal residue" evidence="1">
    <location>
        <position position="1"/>
    </location>
</feature>
<sequence>RWAARLLCFNYSVEYRAGSENHTADCLSRLPLPFTSDAESDTEPEFVALLATGPTAVSQEEFAATSALCPELSALRTQMVRGWPPSSATLDPVLRPYYKLRHEFSVQDDFVFRGSRLVVPAELRESLVCIAHEGHQGIVRTK</sequence>
<comment type="caution">
    <text evidence="1">The sequence shown here is derived from an EMBL/GenBank/DDBJ whole genome shotgun (WGS) entry which is preliminary data.</text>
</comment>
<organism evidence="1 2">
    <name type="scientific">Silurus meridionalis</name>
    <name type="common">Southern catfish</name>
    <name type="synonym">Silurus soldatovi meridionalis</name>
    <dbReference type="NCBI Taxonomy" id="175797"/>
    <lineage>
        <taxon>Eukaryota</taxon>
        <taxon>Metazoa</taxon>
        <taxon>Chordata</taxon>
        <taxon>Craniata</taxon>
        <taxon>Vertebrata</taxon>
        <taxon>Euteleostomi</taxon>
        <taxon>Actinopterygii</taxon>
        <taxon>Neopterygii</taxon>
        <taxon>Teleostei</taxon>
        <taxon>Ostariophysi</taxon>
        <taxon>Siluriformes</taxon>
        <taxon>Siluridae</taxon>
        <taxon>Silurus</taxon>
    </lineage>
</organism>
<accession>A0A8T0AGS1</accession>
<keyword evidence="2" id="KW-1185">Reference proteome</keyword>
<dbReference type="AlphaFoldDB" id="A0A8T0AGS1"/>
<reference evidence="1" key="1">
    <citation type="submission" date="2020-08" db="EMBL/GenBank/DDBJ databases">
        <title>Chromosome-level assembly of Southern catfish (Silurus meridionalis) provides insights into visual adaptation to the nocturnal and benthic lifestyles.</title>
        <authorList>
            <person name="Zhang Y."/>
            <person name="Wang D."/>
            <person name="Peng Z."/>
        </authorList>
    </citation>
    <scope>NUCLEOTIDE SEQUENCE</scope>
    <source>
        <strain evidence="1">SWU-2019-XX</strain>
        <tissue evidence="1">Muscle</tissue>
    </source>
</reference>
<feature type="non-terminal residue" evidence="1">
    <location>
        <position position="142"/>
    </location>
</feature>
<proteinExistence type="predicted"/>